<evidence type="ECO:0000313" key="1">
    <source>
        <dbReference type="EMBL" id="KKM90213.1"/>
    </source>
</evidence>
<protein>
    <submittedName>
        <fullName evidence="1">Uncharacterized protein</fullName>
    </submittedName>
</protein>
<gene>
    <name evidence="1" type="ORF">LCGC14_1240930</name>
</gene>
<name>A0A0F9L9X1_9ZZZZ</name>
<accession>A0A0F9L9X1</accession>
<reference evidence="1" key="1">
    <citation type="journal article" date="2015" name="Nature">
        <title>Complex archaea that bridge the gap between prokaryotes and eukaryotes.</title>
        <authorList>
            <person name="Spang A."/>
            <person name="Saw J.H."/>
            <person name="Jorgensen S.L."/>
            <person name="Zaremba-Niedzwiedzka K."/>
            <person name="Martijn J."/>
            <person name="Lind A.E."/>
            <person name="van Eijk R."/>
            <person name="Schleper C."/>
            <person name="Guy L."/>
            <person name="Ettema T.J."/>
        </authorList>
    </citation>
    <scope>NUCLEOTIDE SEQUENCE</scope>
</reference>
<proteinExistence type="predicted"/>
<dbReference type="EMBL" id="LAZR01006703">
    <property type="protein sequence ID" value="KKM90213.1"/>
    <property type="molecule type" value="Genomic_DNA"/>
</dbReference>
<sequence>MTQDLTEPEVALDEVKDKPTPLGPRHLHWVHNAGASYWLVRGAKKSPLCGTPRCREVVILEVEQVKERLEVIIRPFATPPVPQEVHEGFTARLQLIATAGVLPAS</sequence>
<dbReference type="AlphaFoldDB" id="A0A0F9L9X1"/>
<organism evidence="1">
    <name type="scientific">marine sediment metagenome</name>
    <dbReference type="NCBI Taxonomy" id="412755"/>
    <lineage>
        <taxon>unclassified sequences</taxon>
        <taxon>metagenomes</taxon>
        <taxon>ecological metagenomes</taxon>
    </lineage>
</organism>
<comment type="caution">
    <text evidence="1">The sequence shown here is derived from an EMBL/GenBank/DDBJ whole genome shotgun (WGS) entry which is preliminary data.</text>
</comment>